<feature type="transmembrane region" description="Helical" evidence="11">
    <location>
        <begin position="390"/>
        <end position="413"/>
    </location>
</feature>
<protein>
    <recommendedName>
        <fullName evidence="12">Cation/H+ exchanger transmembrane domain-containing protein</fullName>
    </recommendedName>
</protein>
<keyword evidence="7" id="KW-0406">Ion transport</keyword>
<proteinExistence type="predicted"/>
<dbReference type="GO" id="GO:1902600">
    <property type="term" value="P:proton transmembrane transport"/>
    <property type="evidence" value="ECO:0007669"/>
    <property type="project" value="InterPro"/>
</dbReference>
<keyword evidence="5 11" id="KW-1133">Transmembrane helix</keyword>
<feature type="transmembrane region" description="Helical" evidence="11">
    <location>
        <begin position="158"/>
        <end position="178"/>
    </location>
</feature>
<keyword evidence="2" id="KW-0813">Transport</keyword>
<evidence type="ECO:0000256" key="4">
    <source>
        <dbReference type="ARBA" id="ARBA00022692"/>
    </source>
</evidence>
<keyword evidence="3" id="KW-0050">Antiport</keyword>
<dbReference type="GO" id="GO:0015297">
    <property type="term" value="F:antiporter activity"/>
    <property type="evidence" value="ECO:0007669"/>
    <property type="project" value="UniProtKB-KW"/>
</dbReference>
<evidence type="ECO:0000313" key="14">
    <source>
        <dbReference type="Proteomes" id="UP000053328"/>
    </source>
</evidence>
<feature type="region of interest" description="Disordered" evidence="10">
    <location>
        <begin position="520"/>
        <end position="539"/>
    </location>
</feature>
<evidence type="ECO:0000256" key="9">
    <source>
        <dbReference type="ARBA" id="ARBA00023201"/>
    </source>
</evidence>
<evidence type="ECO:0000256" key="3">
    <source>
        <dbReference type="ARBA" id="ARBA00022449"/>
    </source>
</evidence>
<dbReference type="PANTHER" id="PTHR43562:SF3">
    <property type="entry name" value="SODIUM ION_PROTON EXCHANGER (EUROFUNG)"/>
    <property type="match status" value="1"/>
</dbReference>
<keyword evidence="4 11" id="KW-0812">Transmembrane</keyword>
<dbReference type="Gene3D" id="1.20.1530.20">
    <property type="match status" value="2"/>
</dbReference>
<evidence type="ECO:0000256" key="5">
    <source>
        <dbReference type="ARBA" id="ARBA00022989"/>
    </source>
</evidence>
<dbReference type="VEuPathDB" id="FungiDB:PV08_01561"/>
<dbReference type="GO" id="GO:0016020">
    <property type="term" value="C:membrane"/>
    <property type="evidence" value="ECO:0007669"/>
    <property type="project" value="UniProtKB-SubCell"/>
</dbReference>
<feature type="compositionally biased region" description="Basic and acidic residues" evidence="10">
    <location>
        <begin position="327"/>
        <end position="340"/>
    </location>
</feature>
<dbReference type="EMBL" id="KN847492">
    <property type="protein sequence ID" value="KIW20982.1"/>
    <property type="molecule type" value="Genomic_DNA"/>
</dbReference>
<feature type="region of interest" description="Disordered" evidence="10">
    <location>
        <begin position="290"/>
        <end position="344"/>
    </location>
</feature>
<evidence type="ECO:0000256" key="2">
    <source>
        <dbReference type="ARBA" id="ARBA00022448"/>
    </source>
</evidence>
<dbReference type="Pfam" id="PF00999">
    <property type="entry name" value="Na_H_Exchanger"/>
    <property type="match status" value="1"/>
</dbReference>
<organism evidence="13 14">
    <name type="scientific">Exophiala spinifera</name>
    <dbReference type="NCBI Taxonomy" id="91928"/>
    <lineage>
        <taxon>Eukaryota</taxon>
        <taxon>Fungi</taxon>
        <taxon>Dikarya</taxon>
        <taxon>Ascomycota</taxon>
        <taxon>Pezizomycotina</taxon>
        <taxon>Eurotiomycetes</taxon>
        <taxon>Chaetothyriomycetidae</taxon>
        <taxon>Chaetothyriales</taxon>
        <taxon>Herpotrichiellaceae</taxon>
        <taxon>Exophiala</taxon>
    </lineage>
</organism>
<dbReference type="Proteomes" id="UP000053328">
    <property type="component" value="Unassembled WGS sequence"/>
</dbReference>
<dbReference type="AlphaFoldDB" id="A0A0D2A885"/>
<gene>
    <name evidence="13" type="ORF">PV08_01561</name>
</gene>
<feature type="transmembrane region" description="Helical" evidence="11">
    <location>
        <begin position="244"/>
        <end position="272"/>
    </location>
</feature>
<evidence type="ECO:0000256" key="10">
    <source>
        <dbReference type="SAM" id="MobiDB-lite"/>
    </source>
</evidence>
<dbReference type="InterPro" id="IPR006153">
    <property type="entry name" value="Cation/H_exchanger_TM"/>
</dbReference>
<dbReference type="PANTHER" id="PTHR43562">
    <property type="entry name" value="NAPA-TYPE SODIUM/HYDROGEN ANTIPORTER"/>
    <property type="match status" value="1"/>
</dbReference>
<keyword evidence="8 11" id="KW-0472">Membrane</keyword>
<reference evidence="13 14" key="1">
    <citation type="submission" date="2015-01" db="EMBL/GenBank/DDBJ databases">
        <title>The Genome Sequence of Exophiala spinifera CBS89968.</title>
        <authorList>
            <consortium name="The Broad Institute Genomics Platform"/>
            <person name="Cuomo C."/>
            <person name="de Hoog S."/>
            <person name="Gorbushina A."/>
            <person name="Stielow B."/>
            <person name="Teixiera M."/>
            <person name="Abouelleil A."/>
            <person name="Chapman S.B."/>
            <person name="Priest M."/>
            <person name="Young S.K."/>
            <person name="Wortman J."/>
            <person name="Nusbaum C."/>
            <person name="Birren B."/>
        </authorList>
    </citation>
    <scope>NUCLEOTIDE SEQUENCE [LARGE SCALE GENOMIC DNA]</scope>
    <source>
        <strain evidence="13 14">CBS 89968</strain>
    </source>
</reference>
<evidence type="ECO:0000259" key="12">
    <source>
        <dbReference type="Pfam" id="PF00999"/>
    </source>
</evidence>
<feature type="transmembrane region" description="Helical" evidence="11">
    <location>
        <begin position="198"/>
        <end position="223"/>
    </location>
</feature>
<dbReference type="RefSeq" id="XP_016241198.1">
    <property type="nucleotide sequence ID" value="XM_016375922.1"/>
</dbReference>
<feature type="transmembrane region" description="Helical" evidence="11">
    <location>
        <begin position="66"/>
        <end position="88"/>
    </location>
</feature>
<keyword evidence="14" id="KW-1185">Reference proteome</keyword>
<feature type="transmembrane region" description="Helical" evidence="11">
    <location>
        <begin position="36"/>
        <end position="54"/>
    </location>
</feature>
<keyword evidence="9" id="KW-0739">Sodium transport</keyword>
<name>A0A0D2A885_9EURO</name>
<evidence type="ECO:0000256" key="1">
    <source>
        <dbReference type="ARBA" id="ARBA00004141"/>
    </source>
</evidence>
<evidence type="ECO:0000256" key="11">
    <source>
        <dbReference type="SAM" id="Phobius"/>
    </source>
</evidence>
<dbReference type="InterPro" id="IPR038770">
    <property type="entry name" value="Na+/solute_symporter_sf"/>
</dbReference>
<comment type="subcellular location">
    <subcellularLocation>
        <location evidence="1">Membrane</location>
        <topology evidence="1">Multi-pass membrane protein</topology>
    </subcellularLocation>
</comment>
<feature type="domain" description="Cation/H+ exchanger transmembrane" evidence="12">
    <location>
        <begin position="40"/>
        <end position="280"/>
    </location>
</feature>
<feature type="transmembrane region" description="Helical" evidence="11">
    <location>
        <begin position="487"/>
        <end position="510"/>
    </location>
</feature>
<evidence type="ECO:0000256" key="7">
    <source>
        <dbReference type="ARBA" id="ARBA00023065"/>
    </source>
</evidence>
<sequence length="539" mass="57634">MVDAAIPYPEPSIDIILVQSSFLLLSNIVSTILDHVFYCGLVGQIVLGMAWGTPGSKLLSHTFEQAATQLGYLGLISIVFEGGLATSVKSVQENLFLSICVAATGISLPIVFSFSLLALTDASNLQAFAAGAALCSTSLGTTFSLLKTTGLTTSRLGIILTSAAMLDDVVGLIMVQVITNLGSHSGDFAASTLLRPILVSLGFAILLPLFCKFVSIPACKIWSKSKLPFPRWWDKVNKQNSLSLLYSTGVLIALVSAATYAGTSALFAAYLAGVFLSWFDEQIGDVERTGSADGAKQQSISDSEKINPNHADLQPCPSSRLPPPPPEEGHAKSETARSAEHPGGYIRLNGPSMCMYDQYYSPVVERILKPLFFGSIGFSIPITEMFRGTIVWRGIVYAMLMAFGKVCCGLWLVRFTYDSASKTKTTGKNKEKKQGKTVPRPKSLYPAWLLGSAMVVRGEIGFLISALAASNGIFAADGDNVRAPSEIYLVVTWAILLCTITIPIALGLVAKRVKRLQKQRQQNGDAAGQDPLGTWGVGG</sequence>
<dbReference type="GO" id="GO:0006814">
    <property type="term" value="P:sodium ion transport"/>
    <property type="evidence" value="ECO:0007669"/>
    <property type="project" value="UniProtKB-KW"/>
</dbReference>
<dbReference type="STRING" id="91928.A0A0D2A885"/>
<evidence type="ECO:0000313" key="13">
    <source>
        <dbReference type="EMBL" id="KIW20982.1"/>
    </source>
</evidence>
<feature type="transmembrane region" description="Helical" evidence="11">
    <location>
        <begin position="125"/>
        <end position="146"/>
    </location>
</feature>
<evidence type="ECO:0000256" key="6">
    <source>
        <dbReference type="ARBA" id="ARBA00023053"/>
    </source>
</evidence>
<keyword evidence="6" id="KW-0915">Sodium</keyword>
<feature type="transmembrane region" description="Helical" evidence="11">
    <location>
        <begin position="444"/>
        <end position="467"/>
    </location>
</feature>
<dbReference type="HOGENOM" id="CLU_024407_1_0_1"/>
<feature type="transmembrane region" description="Helical" evidence="11">
    <location>
        <begin position="95"/>
        <end position="119"/>
    </location>
</feature>
<evidence type="ECO:0000256" key="8">
    <source>
        <dbReference type="ARBA" id="ARBA00023136"/>
    </source>
</evidence>
<dbReference type="GeneID" id="27328644"/>
<dbReference type="OrthoDB" id="1288932at2759"/>
<accession>A0A0D2A885</accession>